<keyword evidence="2" id="KW-1185">Reference proteome</keyword>
<comment type="caution">
    <text evidence="1">The sequence shown here is derived from an EMBL/GenBank/DDBJ whole genome shotgun (WGS) entry which is preliminary data.</text>
</comment>
<organism evidence="1 2">
    <name type="scientific">Apodemus speciosus</name>
    <name type="common">Large Japanese field mouse</name>
    <dbReference type="NCBI Taxonomy" id="105296"/>
    <lineage>
        <taxon>Eukaryota</taxon>
        <taxon>Metazoa</taxon>
        <taxon>Chordata</taxon>
        <taxon>Craniata</taxon>
        <taxon>Vertebrata</taxon>
        <taxon>Euteleostomi</taxon>
        <taxon>Mammalia</taxon>
        <taxon>Eutheria</taxon>
        <taxon>Euarchontoglires</taxon>
        <taxon>Glires</taxon>
        <taxon>Rodentia</taxon>
        <taxon>Myomorpha</taxon>
        <taxon>Muroidea</taxon>
        <taxon>Muridae</taxon>
        <taxon>Murinae</taxon>
        <taxon>Apodemus</taxon>
    </lineage>
</organism>
<gene>
    <name evidence="1" type="ORF">APTSU1_001366800</name>
</gene>
<dbReference type="EMBL" id="BAAFST010000013">
    <property type="protein sequence ID" value="GAB1298432.1"/>
    <property type="molecule type" value="Genomic_DNA"/>
</dbReference>
<evidence type="ECO:0000313" key="2">
    <source>
        <dbReference type="Proteomes" id="UP001623349"/>
    </source>
</evidence>
<dbReference type="PANTHER" id="PTHR47889:SF1">
    <property type="entry name" value="SPERMATOGENIC LEUCINE ZIPPER PROTEIN 1"/>
    <property type="match status" value="1"/>
</dbReference>
<dbReference type="Proteomes" id="UP001623349">
    <property type="component" value="Unassembled WGS sequence"/>
</dbReference>
<dbReference type="PANTHER" id="PTHR47889">
    <property type="entry name" value="SPERMATOGENIC LEUCINE ZIPPER PROTEIN 1"/>
    <property type="match status" value="1"/>
</dbReference>
<sequence length="45" mass="5229">MITRKPKILRGPDDCLTKKARNNRFNARVAKKSLVGKRRTISSFR</sequence>
<protein>
    <submittedName>
        <fullName evidence="1">Spermatogenic leucine zipper protein 1</fullName>
    </submittedName>
</protein>
<name>A0ABQ0FGS2_APOSI</name>
<reference evidence="1 2" key="1">
    <citation type="submission" date="2024-08" db="EMBL/GenBank/DDBJ databases">
        <title>The draft genome of Apodemus speciosus.</title>
        <authorList>
            <person name="Nabeshima K."/>
            <person name="Suzuki S."/>
            <person name="Onuma M."/>
        </authorList>
    </citation>
    <scope>NUCLEOTIDE SEQUENCE [LARGE SCALE GENOMIC DNA]</scope>
    <source>
        <strain evidence="1">IB14-021</strain>
    </source>
</reference>
<accession>A0ABQ0FGS2</accession>
<dbReference type="InterPro" id="IPR042961">
    <property type="entry name" value="Spz1"/>
</dbReference>
<proteinExistence type="predicted"/>
<evidence type="ECO:0000313" key="1">
    <source>
        <dbReference type="EMBL" id="GAB1298432.1"/>
    </source>
</evidence>